<dbReference type="OrthoDB" id="9794671at2"/>
<gene>
    <name evidence="2" type="ORF">SAMN02746098_02889</name>
</gene>
<dbReference type="STRING" id="1121420.SAMN02746098_02889"/>
<dbReference type="InterPro" id="IPR051922">
    <property type="entry name" value="Bact_Sporulation_Assoc"/>
</dbReference>
<evidence type="ECO:0000313" key="3">
    <source>
        <dbReference type="Proteomes" id="UP000183954"/>
    </source>
</evidence>
<reference evidence="3" key="1">
    <citation type="submission" date="2016-11" db="EMBL/GenBank/DDBJ databases">
        <authorList>
            <person name="Varghese N."/>
            <person name="Submissions S."/>
        </authorList>
    </citation>
    <scope>NUCLEOTIDE SEQUENCE [LARGE SCALE GENOMIC DNA]</scope>
    <source>
        <strain evidence="3">DSM 15449</strain>
    </source>
</reference>
<keyword evidence="3" id="KW-1185">Reference proteome</keyword>
<dbReference type="GO" id="GO:0030288">
    <property type="term" value="C:outer membrane-bounded periplasmic space"/>
    <property type="evidence" value="ECO:0007669"/>
    <property type="project" value="TreeGrafter"/>
</dbReference>
<feature type="domain" description="Sporulation stage II protein D amidase enhancer LytB N-terminal" evidence="1">
    <location>
        <begin position="129"/>
        <end position="217"/>
    </location>
</feature>
<evidence type="ECO:0000259" key="1">
    <source>
        <dbReference type="Pfam" id="PF08486"/>
    </source>
</evidence>
<dbReference type="GO" id="GO:0030435">
    <property type="term" value="P:sporulation resulting in formation of a cellular spore"/>
    <property type="evidence" value="ECO:0007669"/>
    <property type="project" value="InterPro"/>
</dbReference>
<proteinExistence type="predicted"/>
<dbReference type="InterPro" id="IPR013693">
    <property type="entry name" value="SpoIID/LytB_N"/>
</dbReference>
<dbReference type="EMBL" id="FQXJ01000009">
    <property type="protein sequence ID" value="SHI18324.1"/>
    <property type="molecule type" value="Genomic_DNA"/>
</dbReference>
<dbReference type="AlphaFoldDB" id="A0A1M5Z2H4"/>
<dbReference type="NCBIfam" id="TIGR02669">
    <property type="entry name" value="SpoIID_LytB"/>
    <property type="match status" value="1"/>
</dbReference>
<dbReference type="InterPro" id="IPR013486">
    <property type="entry name" value="SpoIID/LytB"/>
</dbReference>
<dbReference type="RefSeq" id="WP_073030418.1">
    <property type="nucleotide sequence ID" value="NZ_FQXJ01000009.1"/>
</dbReference>
<protein>
    <submittedName>
        <fullName evidence="2">Stage II sporulation protein D</fullName>
    </submittedName>
</protein>
<dbReference type="Proteomes" id="UP000183954">
    <property type="component" value="Unassembled WGS sequence"/>
</dbReference>
<dbReference type="PANTHER" id="PTHR30032">
    <property type="entry name" value="N-ACETYLMURAMOYL-L-ALANINE AMIDASE-RELATED"/>
    <property type="match status" value="1"/>
</dbReference>
<evidence type="ECO:0000313" key="2">
    <source>
        <dbReference type="EMBL" id="SHI18324.1"/>
    </source>
</evidence>
<accession>A0A1M5Z2H4</accession>
<sequence length="449" mass="49119">MLQIIYRLPFLWIASLILVLAQPTLCQAKMVSVELVWNLGQAGWVQIDIEKGDYQLSMDTVTRKFPAGSTLQVGWGGWTPVLRINHEEFQIFSGSVLEIKGINSGSLRVKTPEGKEAAYRGGLQLNWQDGHWRLVNQVDSEDYLKGVVPIEMSNEWAKGGSEALKAQAVAARTYLVKQTDNGSKMITDSPDIHQAYAGMSVEGEASKAIEATRGEIIVDAQTEQPIDALYSSHSGGYAEDAKNVWGNTDIHNVSHPDPYSQGVGGAVNYWRFIVSAPLLGSKFGLGPVRDVKLDKFPSGRVKSVKLEDEFGQTATVKGRAFVQAFYPFGQPIRKEAFLGSFFEAQAVVKSDSHGISDSAGLFGSFGYSGFLELARPNQQEQGPLLSKVLSSSLGTSAAPQPFGVFIFEGRGWGHGVGMSQWGAYHMAQLGYKYQEIIAYYYNHVSISKG</sequence>
<dbReference type="Pfam" id="PF08486">
    <property type="entry name" value="SpoIID"/>
    <property type="match status" value="1"/>
</dbReference>
<organism evidence="2 3">
    <name type="scientific">Desulfosporosinus lacus DSM 15449</name>
    <dbReference type="NCBI Taxonomy" id="1121420"/>
    <lineage>
        <taxon>Bacteria</taxon>
        <taxon>Bacillati</taxon>
        <taxon>Bacillota</taxon>
        <taxon>Clostridia</taxon>
        <taxon>Eubacteriales</taxon>
        <taxon>Desulfitobacteriaceae</taxon>
        <taxon>Desulfosporosinus</taxon>
    </lineage>
</organism>
<dbReference type="PANTHER" id="PTHR30032:SF4">
    <property type="entry name" value="AMIDASE ENHANCER"/>
    <property type="match status" value="1"/>
</dbReference>
<name>A0A1M5Z2H4_9FIRM</name>